<name>A0A2W5TIZ7_9BACT</name>
<dbReference type="Pfam" id="PF01370">
    <property type="entry name" value="Epimerase"/>
    <property type="match status" value="1"/>
</dbReference>
<evidence type="ECO:0000256" key="1">
    <source>
        <dbReference type="ARBA" id="ARBA00023002"/>
    </source>
</evidence>
<dbReference type="AlphaFoldDB" id="A0A2W5TIZ7"/>
<dbReference type="Gene3D" id="3.40.50.720">
    <property type="entry name" value="NAD(P)-binding Rossmann-like Domain"/>
    <property type="match status" value="1"/>
</dbReference>
<dbReference type="GO" id="GO:0016616">
    <property type="term" value="F:oxidoreductase activity, acting on the CH-OH group of donors, NAD or NADP as acceptor"/>
    <property type="evidence" value="ECO:0007669"/>
    <property type="project" value="TreeGrafter"/>
</dbReference>
<dbReference type="PANTHER" id="PTHR10366:SF564">
    <property type="entry name" value="STEROL-4-ALPHA-CARBOXYLATE 3-DEHYDROGENASE, DECARBOXYLATING"/>
    <property type="match status" value="1"/>
</dbReference>
<evidence type="ECO:0000313" key="4">
    <source>
        <dbReference type="EMBL" id="PZR12676.1"/>
    </source>
</evidence>
<dbReference type="SUPFAM" id="SSF51735">
    <property type="entry name" value="NAD(P)-binding Rossmann-fold domains"/>
    <property type="match status" value="1"/>
</dbReference>
<dbReference type="Proteomes" id="UP000249061">
    <property type="component" value="Unassembled WGS sequence"/>
</dbReference>
<dbReference type="FunFam" id="3.40.50.720:FF:000336">
    <property type="entry name" value="Aldehyde reductase"/>
    <property type="match status" value="1"/>
</dbReference>
<dbReference type="EMBL" id="QFQP01000011">
    <property type="protein sequence ID" value="PZR12676.1"/>
    <property type="molecule type" value="Genomic_DNA"/>
</dbReference>
<sequence length="342" mass="37134">MIGAMPKTVLVTGGTGFIARYCIAQLLEAGHAVRTTVRKLSRADEVRAVVKGDPSRLAFFEADLERDAGWAEATRGCDFVLHVASPLPNTIPKDENELIVPAREGTLRALRAARDAGVKRVVLTSSIAAIAYGHAGRSDFDESVWTNLEGADVQPYIKSKAIAERAAWDFIEKEGNGLELATVNPALVAGPVMSDDFSTSVVLVKRMLEGKMPGLPKISFGVVDVRDVADLHVRAMEHPAAKNQRFICVSGEFMTLKEMADTLRSALGEKGRKVPSMQVPDFLLRLVSLWDGEARQTLPELGQRKRASNQKARTLLGWNPRTPQEAVIATAQSLIALGISKI</sequence>
<dbReference type="InterPro" id="IPR001509">
    <property type="entry name" value="Epimerase_deHydtase"/>
</dbReference>
<evidence type="ECO:0000313" key="5">
    <source>
        <dbReference type="Proteomes" id="UP000249061"/>
    </source>
</evidence>
<dbReference type="InterPro" id="IPR036291">
    <property type="entry name" value="NAD(P)-bd_dom_sf"/>
</dbReference>
<evidence type="ECO:0000256" key="2">
    <source>
        <dbReference type="ARBA" id="ARBA00023445"/>
    </source>
</evidence>
<comment type="similarity">
    <text evidence="2">Belongs to the NAD(P)-dependent epimerase/dehydratase family. Dihydroflavonol-4-reductase subfamily.</text>
</comment>
<keyword evidence="1" id="KW-0560">Oxidoreductase</keyword>
<feature type="domain" description="NAD-dependent epimerase/dehydratase" evidence="3">
    <location>
        <begin position="9"/>
        <end position="243"/>
    </location>
</feature>
<reference evidence="4 5" key="1">
    <citation type="submission" date="2017-08" db="EMBL/GenBank/DDBJ databases">
        <title>Infants hospitalized years apart are colonized by the same room-sourced microbial strains.</title>
        <authorList>
            <person name="Brooks B."/>
            <person name="Olm M.R."/>
            <person name="Firek B.A."/>
            <person name="Baker R."/>
            <person name="Thomas B.C."/>
            <person name="Morowitz M.J."/>
            <person name="Banfield J.F."/>
        </authorList>
    </citation>
    <scope>NUCLEOTIDE SEQUENCE [LARGE SCALE GENOMIC DNA]</scope>
    <source>
        <strain evidence="4">S2_003_000_R2_14</strain>
    </source>
</reference>
<protein>
    <submittedName>
        <fullName evidence="4">Epimerase</fullName>
    </submittedName>
</protein>
<gene>
    <name evidence="4" type="ORF">DI536_13930</name>
</gene>
<organism evidence="4 5">
    <name type="scientific">Archangium gephyra</name>
    <dbReference type="NCBI Taxonomy" id="48"/>
    <lineage>
        <taxon>Bacteria</taxon>
        <taxon>Pseudomonadati</taxon>
        <taxon>Myxococcota</taxon>
        <taxon>Myxococcia</taxon>
        <taxon>Myxococcales</taxon>
        <taxon>Cystobacterineae</taxon>
        <taxon>Archangiaceae</taxon>
        <taxon>Archangium</taxon>
    </lineage>
</organism>
<proteinExistence type="inferred from homology"/>
<accession>A0A2W5TIZ7</accession>
<comment type="caution">
    <text evidence="4">The sequence shown here is derived from an EMBL/GenBank/DDBJ whole genome shotgun (WGS) entry which is preliminary data.</text>
</comment>
<dbReference type="CDD" id="cd05227">
    <property type="entry name" value="AR_SDR_e"/>
    <property type="match status" value="1"/>
</dbReference>
<dbReference type="InterPro" id="IPR050425">
    <property type="entry name" value="NAD(P)_dehydrat-like"/>
</dbReference>
<evidence type="ECO:0000259" key="3">
    <source>
        <dbReference type="Pfam" id="PF01370"/>
    </source>
</evidence>
<dbReference type="PANTHER" id="PTHR10366">
    <property type="entry name" value="NAD DEPENDENT EPIMERASE/DEHYDRATASE"/>
    <property type="match status" value="1"/>
</dbReference>